<reference evidence="1 4" key="2">
    <citation type="submission" date="2018-11" db="EMBL/GenBank/DDBJ databases">
        <title>Proposal to divide the Flavobacteriaceae and reorganize its genera based on Amino Acid Identity values calculated from whole genome sequences.</title>
        <authorList>
            <person name="Nicholson A.C."/>
            <person name="Gulvik C.A."/>
            <person name="Whitney A.M."/>
            <person name="Humrighouse B.W."/>
            <person name="Bell M."/>
            <person name="Holmes B."/>
            <person name="Steigerwalt A.G."/>
            <person name="Villarma A."/>
            <person name="Sheth M."/>
            <person name="Batra D."/>
            <person name="Pryor J."/>
            <person name="Bernardet J.-F."/>
            <person name="Hugo C."/>
            <person name="Kampfer P."/>
            <person name="Newman J."/>
            <person name="McQuiston J.R."/>
        </authorList>
    </citation>
    <scope>NUCLEOTIDE SEQUENCE [LARGE SCALE GENOMIC DNA]</scope>
    <source>
        <strain evidence="1 4">DSM 16927</strain>
    </source>
</reference>
<dbReference type="OrthoDB" id="1205007at2"/>
<dbReference type="Proteomes" id="UP000186106">
    <property type="component" value="Unassembled WGS sequence"/>
</dbReference>
<dbReference type="RefSeq" id="WP_076356438.1">
    <property type="nucleotide sequence ID" value="NZ_CP033926.1"/>
</dbReference>
<evidence type="ECO:0000313" key="1">
    <source>
        <dbReference type="EMBL" id="AZB01603.1"/>
    </source>
</evidence>
<proteinExistence type="predicted"/>
<dbReference type="EMBL" id="FTNZ01000007">
    <property type="protein sequence ID" value="SIS43533.1"/>
    <property type="molecule type" value="Genomic_DNA"/>
</dbReference>
<gene>
    <name evidence="1" type="ORF">EG359_19210</name>
    <name evidence="2" type="ORF">SAMN05421768_107214</name>
</gene>
<accession>A0A1N7J2G3</accession>
<keyword evidence="4" id="KW-1185">Reference proteome</keyword>
<evidence type="ECO:0000313" key="3">
    <source>
        <dbReference type="Proteomes" id="UP000186106"/>
    </source>
</evidence>
<dbReference type="KEGG" id="cjt:EG359_19210"/>
<reference evidence="2 3" key="1">
    <citation type="submission" date="2017-01" db="EMBL/GenBank/DDBJ databases">
        <authorList>
            <person name="Mah S.A."/>
            <person name="Swanson W.J."/>
            <person name="Moy G.W."/>
            <person name="Vacquier V.D."/>
        </authorList>
    </citation>
    <scope>NUCLEOTIDE SEQUENCE [LARGE SCALE GENOMIC DNA]</scope>
    <source>
        <strain evidence="2 3">DSM 16927</strain>
    </source>
</reference>
<evidence type="ECO:0000313" key="2">
    <source>
        <dbReference type="EMBL" id="SIS43533.1"/>
    </source>
</evidence>
<evidence type="ECO:0000313" key="4">
    <source>
        <dbReference type="Proteomes" id="UP000279541"/>
    </source>
</evidence>
<dbReference type="Proteomes" id="UP000279541">
    <property type="component" value="Chromosome"/>
</dbReference>
<organism evidence="2 3">
    <name type="scientific">Chryseobacterium joostei</name>
    <dbReference type="NCBI Taxonomy" id="112234"/>
    <lineage>
        <taxon>Bacteria</taxon>
        <taxon>Pseudomonadati</taxon>
        <taxon>Bacteroidota</taxon>
        <taxon>Flavobacteriia</taxon>
        <taxon>Flavobacteriales</taxon>
        <taxon>Weeksellaceae</taxon>
        <taxon>Chryseobacterium group</taxon>
        <taxon>Chryseobacterium</taxon>
    </lineage>
</organism>
<dbReference type="EMBL" id="CP033926">
    <property type="protein sequence ID" value="AZB01603.1"/>
    <property type="molecule type" value="Genomic_DNA"/>
</dbReference>
<dbReference type="STRING" id="112234.SAMN05421768_107214"/>
<name>A0A1N7J2G3_9FLAO</name>
<sequence>MPTTIIQKPYYPKLSNLISFNNLPTGLDFVSSLSQDIFSNLYYKNYQASVSPSGESAFYSMSLVAKKRIEFDLVYGLKFILNKDHQDNTISSFPVTLQYNWPIIGYLSRFNLNNFSFSPKEIFKVALISLNLTESDVINQAINVFVNTTGDPVNKFVDDLNAELSGLISSPIPYPSSDNRIEELISSINTAYGEGAALAAFATYIVSNINSFNPKERLKSFFKNILPEDIDEYIRSIITPSAKITLETSASIEFPRNILKPWTTNSSGELIPDPTPDAKTYFNFAKAVLYADTVSGIGYDVDIAGSLGPSTYSEIGNTGLLVQLDRLKLDLSKTKNIPEADAYGYSPDFTGVYARAVSVTFPPKWFYDETNPPSSSSATLRLGGYDMLVGTGGVSGTIMLESVPVAHQGGGFEYYNDKFAFSYPVSLYNKDATTGEIGLVTANNYAELKTILQGLKAASDAPFAFKFPLSLTPLAQADPIVFNNGANYQNYLSTLNGNNAMMWKRLGGKNGFQVGFKSFDVTLNKNSVVSSNIKGGLIIPKFTYPTDMPVVGGQPVQLEVAGHIEADGDFRLTAATAPPFPVQLGNVMKLHLSSVELGKEDNKFYIGAAADIEFLGTFGELLKGQKLSISALRIYSDGHIDFRVNGGNMVLPKPIKIPLGPTEISVTAIHFGSHERERKGVMRKYNYFGFDGGVSIGVAGIDARGDGIKYYYTTDNNENDPQKDPDSYLHIQTIHIDMVIPANSSDPNVAIKGWLSIPEPGAFQEYKGGVSLKVKNPRIAGGVNMRLAPKYPAFLIDANIELPNPIALGPVSIYGFRGLLGYRYVAEKAAINMTSQNTWYEYYTAPERGVGVEKFSGPDKTEKYNFPFSLGVGALLGDTMANGNIISANAMLLLSLPSMVMVDARMKLLAKRVNFQDDPPFFAFFIFGDNSLEFGFGADYKFPESSGDIIKLYAEIQAGFFFNNPSAWYINFGTQQKPIQAKLLKDLFTLKAFLMISGKGIQAGARGEFRFDRKFGPVSIFVLAYLELGGKISFQKPQMGAYFEAGLVIDINVKIFRIYAAVTILLAVESPKPFLIYGAFTVAFKLKILFFKISFSAKLELKWEFNKEVDRTPVKPFTEIPGQEDSLVKGISMLTNETFDLQRASTTMYPDVSTIKKVVPLDTYIDIKTTKGLLPIAATSATIGGFTNPAANSTDMIPPDKVMKGLELRQVKHQYTLEAIEIMANDGTSGWKKYDPFKAMEPGNLALDNLRVGQWQKKDNQYNAIRLLGMTPFSYTEQGNAGWFIPEQYGIMPSTLFCQGQTIQDSTSDFLEKPLNTLYYASSSNFFQSEGASYQIAGDVQYTVDPNGNPVMQGDHAKVSDEANNHGFAQSLLFKNHSPLTIMLPNPAAKIKLKLSTYSTGVTVSYYTPLIDLTNTQSFVQYDVQQEYYSKQDLEAPISPSVIPVGGITKIVITPDSVDNDEVNLILQQMAELMSQGYQIALQQGGVVGTVSPSNPELYTELERKLEKLQSRGCEGVAKEKYEEACSLYPKMVEMYNNYFFTSFDRRGGSVLLDVDFIRRNLDAGIYQSILETLRGSWIPTLAYELNVEQYGALLEDLIGSINVSNPDQQVVIGYFDRLKDKLKQINNLLLYMNPCEDSVLCNLSAYLSQKEFGIFNDKPPRSETPLYSAYREFISNNPSYEYLNKILERQINTIVAIRFMGWSGYAMYSGDFDTACEDMISILRDLGNCSSQKKCFTLFHEVSWLSVEDHFYNVNIPSLAAVTTETQAAVNAITRSIQPVWRPDTGYYVKFTLKDTVDNGQAPSQSLSYAYAFRTAGPLGFFHLDKDSTYGEIKIKDSTNVIEDTIGRIRDKDGNLLPVVAGEELTPHPDLYPHTSLRPYIDYERSYPNADGNIVSAKPLFYNDETTKVSMYFTSSYVSKLLDGWDEYNGMKKLGGSMKILIKDPVEDITLVNPPRLFSDETTVITNPANIAQTIENWAVDPSPAIPPVMQQYFSMLNNGQNCTGIVNMEPPKSVYRTIKFKGLKPQKLYTAQVMNFYWGKNNNVDVTNMTEEIKQKYAKEVHKFVFQTSRYADFAEQVNSCFIKYKDANGAEQTKQAVYSIGKALTSEKLKAAWAIVQADPKKICDNPLSQSIAMQYQHPFDRIVQGLFGITPQEDAPTNEFNKIIDTTTGNVVAILVRNPEPFNHPRIPIEAVSRNVALDLDGMVEVLKEVGVGLKPERDMNYSMIYSKDYSQVLIMNAEQHIAETNMMFQFIYKTWNGGEYKLADKIKVENIKIN</sequence>
<protein>
    <submittedName>
        <fullName evidence="2">Uncharacterized protein</fullName>
    </submittedName>
</protein>